<feature type="compositionally biased region" description="Acidic residues" evidence="1">
    <location>
        <begin position="112"/>
        <end position="129"/>
    </location>
</feature>
<name>A0A0L0FLA7_9EUKA</name>
<protein>
    <submittedName>
        <fullName evidence="3">Uncharacterized protein</fullName>
    </submittedName>
</protein>
<feature type="compositionally biased region" description="Low complexity" evidence="1">
    <location>
        <begin position="73"/>
        <end position="82"/>
    </location>
</feature>
<keyword evidence="2" id="KW-1133">Transmembrane helix</keyword>
<feature type="transmembrane region" description="Helical" evidence="2">
    <location>
        <begin position="773"/>
        <end position="800"/>
    </location>
</feature>
<accession>A0A0L0FLA7</accession>
<evidence type="ECO:0000256" key="2">
    <source>
        <dbReference type="SAM" id="Phobius"/>
    </source>
</evidence>
<proteinExistence type="predicted"/>
<dbReference type="GeneID" id="25910492"/>
<feature type="region of interest" description="Disordered" evidence="1">
    <location>
        <begin position="1"/>
        <end position="204"/>
    </location>
</feature>
<feature type="compositionally biased region" description="Polar residues" evidence="1">
    <location>
        <begin position="304"/>
        <end position="318"/>
    </location>
</feature>
<evidence type="ECO:0000256" key="1">
    <source>
        <dbReference type="SAM" id="MobiDB-lite"/>
    </source>
</evidence>
<feature type="region of interest" description="Disordered" evidence="1">
    <location>
        <begin position="465"/>
        <end position="590"/>
    </location>
</feature>
<evidence type="ECO:0000313" key="3">
    <source>
        <dbReference type="EMBL" id="KNC77550.1"/>
    </source>
</evidence>
<feature type="compositionally biased region" description="Low complexity" evidence="1">
    <location>
        <begin position="1"/>
        <end position="48"/>
    </location>
</feature>
<feature type="compositionally biased region" description="Gly residues" evidence="1">
    <location>
        <begin position="565"/>
        <end position="578"/>
    </location>
</feature>
<reference evidence="3 4" key="1">
    <citation type="submission" date="2011-02" db="EMBL/GenBank/DDBJ databases">
        <title>The Genome Sequence of Sphaeroforma arctica JP610.</title>
        <authorList>
            <consortium name="The Broad Institute Genome Sequencing Platform"/>
            <person name="Russ C."/>
            <person name="Cuomo C."/>
            <person name="Young S.K."/>
            <person name="Zeng Q."/>
            <person name="Gargeya S."/>
            <person name="Alvarado L."/>
            <person name="Berlin A."/>
            <person name="Chapman S.B."/>
            <person name="Chen Z."/>
            <person name="Freedman E."/>
            <person name="Gellesch M."/>
            <person name="Goldberg J."/>
            <person name="Griggs A."/>
            <person name="Gujja S."/>
            <person name="Heilman E."/>
            <person name="Heiman D."/>
            <person name="Howarth C."/>
            <person name="Mehta T."/>
            <person name="Neiman D."/>
            <person name="Pearson M."/>
            <person name="Roberts A."/>
            <person name="Saif S."/>
            <person name="Shea T."/>
            <person name="Shenoy N."/>
            <person name="Sisk P."/>
            <person name="Stolte C."/>
            <person name="Sykes S."/>
            <person name="White J."/>
            <person name="Yandava C."/>
            <person name="Burger G."/>
            <person name="Gray M.W."/>
            <person name="Holland P.W.H."/>
            <person name="King N."/>
            <person name="Lang F.B.F."/>
            <person name="Roger A.J."/>
            <person name="Ruiz-Trillo I."/>
            <person name="Haas B."/>
            <person name="Nusbaum C."/>
            <person name="Birren B."/>
        </authorList>
    </citation>
    <scope>NUCLEOTIDE SEQUENCE [LARGE SCALE GENOMIC DNA]</scope>
    <source>
        <strain evidence="3 4">JP610</strain>
    </source>
</reference>
<sequence length="802" mass="85800">MSPTAISTPTAMPTTSPTAPVTPSPTAIPTTSTTASITPSVSVVATPSQVGETDDDVFDPFGATPTVTATPFLSETSSTELSQETVDEFSSDESATEGVDDMIDDNSRDILDDASDQAEESFFDSEMASESDKAGESDSVSEDVSDEPPRFSTPPAGLDDPVGETIDDTSQSEDRNEPSPSPSVENLLSRFSPPPKGLNEGTNQAPTIPVKLVVEGEVATFNSDLFRNNLAATLGTEPKEILIVSVKAGSVSLQTLLSTGASNAVDTVPKSALLQVGILQYAIRNAAPLSTDPDNPINQPQPNGEVSSAEANGSSGDDGSDTTLIIGISVGVAIFMIIVCSIVGYYVYRHVKRKNEAKNLALKTPSVEDTTVSLANRSQDYNFRSTTNTHALQSQRSFVVQLAADPDGNTGWVVDPKANSRVDMLSMANSFQNTRRPSGGSVMHSDAVYIRDAAGNFVMVGTDRTSQTTLDRKASSTTLDRDRDGNTSRGSGSGSVDDSAQRCMPGLRDNQRSPSPIPESPDVSSPSTPHADNYNDDKGKLEHGHHHAHAGYGGSALDVSHSGSEGEGSSGSGSGGERGQMPMRAGGFVSQKNVYNEQNDVSEARMYTLPQGYPPHRLPHWHQSPQPSVHSMGYSQEQPMRPPGYPMPDRPMSEYAYDEECRRRGLPIEFDPHRQHMYAQGPDRRRWSGDYGLDEYGYRQPYMYRDGWKQHPRMGAIDDSIQSLSVNSSAIGQDQKKSDQMGPITGPVSGFVHGDAEIAAIQAPTTWKDNPMVVASIAVAVSALIIVILVLVVLIVIVIIKD</sequence>
<dbReference type="EMBL" id="KQ242698">
    <property type="protein sequence ID" value="KNC77550.1"/>
    <property type="molecule type" value="Genomic_DNA"/>
</dbReference>
<feature type="compositionally biased region" description="Low complexity" evidence="1">
    <location>
        <begin position="292"/>
        <end position="303"/>
    </location>
</feature>
<feature type="compositionally biased region" description="Basic and acidic residues" evidence="1">
    <location>
        <begin position="470"/>
        <end position="486"/>
    </location>
</feature>
<keyword evidence="2" id="KW-0472">Membrane</keyword>
<feature type="compositionally biased region" description="Basic and acidic residues" evidence="1">
    <location>
        <begin position="533"/>
        <end position="542"/>
    </location>
</feature>
<dbReference type="CDD" id="cd12087">
    <property type="entry name" value="TM_EGFR-like"/>
    <property type="match status" value="1"/>
</dbReference>
<gene>
    <name evidence="3" type="ORF">SARC_09988</name>
</gene>
<feature type="compositionally biased region" description="Acidic residues" evidence="1">
    <location>
        <begin position="161"/>
        <end position="171"/>
    </location>
</feature>
<dbReference type="RefSeq" id="XP_014151452.1">
    <property type="nucleotide sequence ID" value="XM_014295977.1"/>
</dbReference>
<evidence type="ECO:0000313" key="4">
    <source>
        <dbReference type="Proteomes" id="UP000054560"/>
    </source>
</evidence>
<keyword evidence="4" id="KW-1185">Reference proteome</keyword>
<feature type="region of interest" description="Disordered" evidence="1">
    <location>
        <begin position="290"/>
        <end position="318"/>
    </location>
</feature>
<feature type="compositionally biased region" description="Acidic residues" evidence="1">
    <location>
        <begin position="85"/>
        <end position="104"/>
    </location>
</feature>
<keyword evidence="2" id="KW-0812">Transmembrane</keyword>
<feature type="transmembrane region" description="Helical" evidence="2">
    <location>
        <begin position="324"/>
        <end position="348"/>
    </location>
</feature>
<dbReference type="Proteomes" id="UP000054560">
    <property type="component" value="Unassembled WGS sequence"/>
</dbReference>
<dbReference type="AlphaFoldDB" id="A0A0L0FLA7"/>
<organism evidence="3 4">
    <name type="scientific">Sphaeroforma arctica JP610</name>
    <dbReference type="NCBI Taxonomy" id="667725"/>
    <lineage>
        <taxon>Eukaryota</taxon>
        <taxon>Ichthyosporea</taxon>
        <taxon>Ichthyophonida</taxon>
        <taxon>Sphaeroforma</taxon>
    </lineage>
</organism>